<dbReference type="InterPro" id="IPR050267">
    <property type="entry name" value="Anti-sigma-factor_SerPK"/>
</dbReference>
<dbReference type="SUPFAM" id="SSF55874">
    <property type="entry name" value="ATPase domain of HSP90 chaperone/DNA topoisomerase II/histidine kinase"/>
    <property type="match status" value="1"/>
</dbReference>
<keyword evidence="4" id="KW-1185">Reference proteome</keyword>
<keyword evidence="1" id="KW-0723">Serine/threonine-protein kinase</keyword>
<dbReference type="PANTHER" id="PTHR35526">
    <property type="entry name" value="ANTI-SIGMA-F FACTOR RSBW-RELATED"/>
    <property type="match status" value="1"/>
</dbReference>
<keyword evidence="3" id="KW-0067">ATP-binding</keyword>
<organism evidence="3 4">
    <name type="scientific">Actinomadura darangshiensis</name>
    <dbReference type="NCBI Taxonomy" id="705336"/>
    <lineage>
        <taxon>Bacteria</taxon>
        <taxon>Bacillati</taxon>
        <taxon>Actinomycetota</taxon>
        <taxon>Actinomycetes</taxon>
        <taxon>Streptosporangiales</taxon>
        <taxon>Thermomonosporaceae</taxon>
        <taxon>Actinomadura</taxon>
    </lineage>
</organism>
<evidence type="ECO:0000259" key="2">
    <source>
        <dbReference type="Pfam" id="PF13581"/>
    </source>
</evidence>
<keyword evidence="1" id="KW-0418">Kinase</keyword>
<reference evidence="3 4" key="1">
    <citation type="submission" date="2019-03" db="EMBL/GenBank/DDBJ databases">
        <title>Draft genome sequences of novel Actinobacteria.</title>
        <authorList>
            <person name="Sahin N."/>
            <person name="Ay H."/>
            <person name="Saygin H."/>
        </authorList>
    </citation>
    <scope>NUCLEOTIDE SEQUENCE [LARGE SCALE GENOMIC DNA]</scope>
    <source>
        <strain evidence="3 4">DSM 45941</strain>
    </source>
</reference>
<evidence type="ECO:0000313" key="4">
    <source>
        <dbReference type="Proteomes" id="UP000295578"/>
    </source>
</evidence>
<dbReference type="Gene3D" id="3.30.565.10">
    <property type="entry name" value="Histidine kinase-like ATPase, C-terminal domain"/>
    <property type="match status" value="1"/>
</dbReference>
<sequence length="216" mass="22775">MCAVAGRGCRSLDSLTWGVPCLGWGCPLGRIGAVAQSNSVCECGHRNSLIQPFELGDDSMSVSAIAVKSETRPPVSVGPVRAEMLGLAALPSAVPVARYFARALLGSWEVDESRGWECRQVLSELVSNALEATGERGGADIETRGIAMMLLRFRLCAAHLVVEVRDDNAALPQVTPAALLDEGGRGLMLAESLASGWGTYVLGVGKVVWAAWDLVP</sequence>
<dbReference type="Pfam" id="PF13581">
    <property type="entry name" value="HATPase_c_2"/>
    <property type="match status" value="1"/>
</dbReference>
<protein>
    <submittedName>
        <fullName evidence="3">ATP-binding protein</fullName>
    </submittedName>
</protein>
<keyword evidence="1" id="KW-0808">Transferase</keyword>
<dbReference type="PANTHER" id="PTHR35526:SF3">
    <property type="entry name" value="ANTI-SIGMA-F FACTOR RSBW"/>
    <property type="match status" value="1"/>
</dbReference>
<dbReference type="Proteomes" id="UP000295578">
    <property type="component" value="Unassembled WGS sequence"/>
</dbReference>
<name>A0A4R5AHD1_9ACTN</name>
<feature type="domain" description="Histidine kinase/HSP90-like ATPase" evidence="2">
    <location>
        <begin position="88"/>
        <end position="197"/>
    </location>
</feature>
<dbReference type="InterPro" id="IPR036890">
    <property type="entry name" value="HATPase_C_sf"/>
</dbReference>
<dbReference type="GO" id="GO:0005524">
    <property type="term" value="F:ATP binding"/>
    <property type="evidence" value="ECO:0007669"/>
    <property type="project" value="UniProtKB-KW"/>
</dbReference>
<accession>A0A4R5AHD1</accession>
<dbReference type="GO" id="GO:0004674">
    <property type="term" value="F:protein serine/threonine kinase activity"/>
    <property type="evidence" value="ECO:0007669"/>
    <property type="project" value="UniProtKB-KW"/>
</dbReference>
<dbReference type="EMBL" id="SMKY01000235">
    <property type="protein sequence ID" value="TDD70344.1"/>
    <property type="molecule type" value="Genomic_DNA"/>
</dbReference>
<keyword evidence="3" id="KW-0547">Nucleotide-binding</keyword>
<gene>
    <name evidence="3" type="ORF">E1293_34835</name>
</gene>
<dbReference type="CDD" id="cd16936">
    <property type="entry name" value="HATPase_RsbW-like"/>
    <property type="match status" value="1"/>
</dbReference>
<evidence type="ECO:0000313" key="3">
    <source>
        <dbReference type="EMBL" id="TDD70344.1"/>
    </source>
</evidence>
<evidence type="ECO:0000256" key="1">
    <source>
        <dbReference type="ARBA" id="ARBA00022527"/>
    </source>
</evidence>
<dbReference type="InterPro" id="IPR003594">
    <property type="entry name" value="HATPase_dom"/>
</dbReference>
<dbReference type="OrthoDB" id="3473889at2"/>
<dbReference type="AlphaFoldDB" id="A0A4R5AHD1"/>
<comment type="caution">
    <text evidence="3">The sequence shown here is derived from an EMBL/GenBank/DDBJ whole genome shotgun (WGS) entry which is preliminary data.</text>
</comment>
<proteinExistence type="predicted"/>